<accession>A2DAP3</accession>
<protein>
    <submittedName>
        <fullName evidence="1">Uncharacterized protein</fullName>
    </submittedName>
</protein>
<dbReference type="VEuPathDB" id="TrichDB:TVAG_035700"/>
<dbReference type="EMBL" id="DS113183">
    <property type="protein sequence ID" value="EAY22546.1"/>
    <property type="molecule type" value="Genomic_DNA"/>
</dbReference>
<dbReference type="VEuPathDB" id="TrichDB:TVAGG3_0812010"/>
<name>A2DAP3_TRIV3</name>
<dbReference type="Proteomes" id="UP000001542">
    <property type="component" value="Unassembled WGS sequence"/>
</dbReference>
<gene>
    <name evidence="1" type="ORF">TVAG_035700</name>
</gene>
<proteinExistence type="predicted"/>
<organism evidence="1 2">
    <name type="scientific">Trichomonas vaginalis (strain ATCC PRA-98 / G3)</name>
    <dbReference type="NCBI Taxonomy" id="412133"/>
    <lineage>
        <taxon>Eukaryota</taxon>
        <taxon>Metamonada</taxon>
        <taxon>Parabasalia</taxon>
        <taxon>Trichomonadida</taxon>
        <taxon>Trichomonadidae</taxon>
        <taxon>Trichomonas</taxon>
    </lineage>
</organism>
<dbReference type="KEGG" id="tva:5468102"/>
<dbReference type="AlphaFoldDB" id="A2DAP3"/>
<dbReference type="RefSeq" id="XP_001583532.1">
    <property type="nucleotide sequence ID" value="XM_001583482.1"/>
</dbReference>
<evidence type="ECO:0000313" key="1">
    <source>
        <dbReference type="EMBL" id="EAY22546.1"/>
    </source>
</evidence>
<reference evidence="1" key="2">
    <citation type="journal article" date="2007" name="Science">
        <title>Draft genome sequence of the sexually transmitted pathogen Trichomonas vaginalis.</title>
        <authorList>
            <person name="Carlton J.M."/>
            <person name="Hirt R.P."/>
            <person name="Silva J.C."/>
            <person name="Delcher A.L."/>
            <person name="Schatz M."/>
            <person name="Zhao Q."/>
            <person name="Wortman J.R."/>
            <person name="Bidwell S.L."/>
            <person name="Alsmark U.C.M."/>
            <person name="Besteiro S."/>
            <person name="Sicheritz-Ponten T."/>
            <person name="Noel C.J."/>
            <person name="Dacks J.B."/>
            <person name="Foster P.G."/>
            <person name="Simillion C."/>
            <person name="Van de Peer Y."/>
            <person name="Miranda-Saavedra D."/>
            <person name="Barton G.J."/>
            <person name="Westrop G.D."/>
            <person name="Mueller S."/>
            <person name="Dessi D."/>
            <person name="Fiori P.L."/>
            <person name="Ren Q."/>
            <person name="Paulsen I."/>
            <person name="Zhang H."/>
            <person name="Bastida-Corcuera F.D."/>
            <person name="Simoes-Barbosa A."/>
            <person name="Brown M.T."/>
            <person name="Hayes R.D."/>
            <person name="Mukherjee M."/>
            <person name="Okumura C.Y."/>
            <person name="Schneider R."/>
            <person name="Smith A.J."/>
            <person name="Vanacova S."/>
            <person name="Villalvazo M."/>
            <person name="Haas B.J."/>
            <person name="Pertea M."/>
            <person name="Feldblyum T.V."/>
            <person name="Utterback T.R."/>
            <person name="Shu C.L."/>
            <person name="Osoegawa K."/>
            <person name="de Jong P.J."/>
            <person name="Hrdy I."/>
            <person name="Horvathova L."/>
            <person name="Zubacova Z."/>
            <person name="Dolezal P."/>
            <person name="Malik S.B."/>
            <person name="Logsdon J.M. Jr."/>
            <person name="Henze K."/>
            <person name="Gupta A."/>
            <person name="Wang C.C."/>
            <person name="Dunne R.L."/>
            <person name="Upcroft J.A."/>
            <person name="Upcroft P."/>
            <person name="White O."/>
            <person name="Salzberg S.L."/>
            <person name="Tang P."/>
            <person name="Chiu C.-H."/>
            <person name="Lee Y.-S."/>
            <person name="Embley T.M."/>
            <person name="Coombs G.H."/>
            <person name="Mottram J.C."/>
            <person name="Tachezy J."/>
            <person name="Fraser-Liggett C.M."/>
            <person name="Johnson P.J."/>
        </authorList>
    </citation>
    <scope>NUCLEOTIDE SEQUENCE [LARGE SCALE GENOMIC DNA]</scope>
    <source>
        <strain evidence="1">G3</strain>
    </source>
</reference>
<keyword evidence="2" id="KW-1185">Reference proteome</keyword>
<reference evidence="1" key="1">
    <citation type="submission" date="2006-10" db="EMBL/GenBank/DDBJ databases">
        <authorList>
            <person name="Amadeo P."/>
            <person name="Zhao Q."/>
            <person name="Wortman J."/>
            <person name="Fraser-Liggett C."/>
            <person name="Carlton J."/>
        </authorList>
    </citation>
    <scope>NUCLEOTIDE SEQUENCE</scope>
    <source>
        <strain evidence="1">G3</strain>
    </source>
</reference>
<evidence type="ECO:0000313" key="2">
    <source>
        <dbReference type="Proteomes" id="UP000001542"/>
    </source>
</evidence>
<dbReference type="InParanoid" id="A2DAP3"/>
<sequence>MGFTPKNKSDNKKKTRVLCYYYIKKDNVEYRGIFTTKEKNDFMNESKLIRNQNMQAQTVPQNIPTQTVPQNIPTQTETQNIPTQTELATTEIEEAPIQTNSGELVLTTRPQEVESSPQTQFDDFRQNQHIEQQNHFQYSPDQLVDRFADISNQSKLSNDIPCLKGIMDYHLNLFLSKLNVNSVLELIQNKDSTRIGILIQYLPNFGNQDF</sequence>